<dbReference type="InterPro" id="IPR043168">
    <property type="entry name" value="DegV_C"/>
</dbReference>
<dbReference type="PANTHER" id="PTHR33434">
    <property type="entry name" value="DEGV DOMAIN-CONTAINING PROTEIN DR_1986-RELATED"/>
    <property type="match status" value="1"/>
</dbReference>
<dbReference type="NCBIfam" id="TIGR00762">
    <property type="entry name" value="DegV"/>
    <property type="match status" value="1"/>
</dbReference>
<dbReference type="PROSITE" id="PS51482">
    <property type="entry name" value="DEGV"/>
    <property type="match status" value="1"/>
</dbReference>
<dbReference type="GO" id="GO:0008289">
    <property type="term" value="F:lipid binding"/>
    <property type="evidence" value="ECO:0007669"/>
    <property type="project" value="UniProtKB-KW"/>
</dbReference>
<dbReference type="EMBL" id="VLKH01000003">
    <property type="protein sequence ID" value="TWH81399.1"/>
    <property type="molecule type" value="Genomic_DNA"/>
</dbReference>
<reference evidence="2 3" key="1">
    <citation type="submission" date="2019-07" db="EMBL/GenBank/DDBJ databases">
        <title>Genomic Encyclopedia of Type Strains, Phase I: the one thousand microbial genomes (KMG-I) project.</title>
        <authorList>
            <person name="Kyrpides N."/>
        </authorList>
    </citation>
    <scope>NUCLEOTIDE SEQUENCE [LARGE SCALE GENOMIC DNA]</scope>
    <source>
        <strain evidence="2 3">DSM 13558</strain>
    </source>
</reference>
<keyword evidence="1" id="KW-0446">Lipid-binding</keyword>
<dbReference type="PANTHER" id="PTHR33434:SF2">
    <property type="entry name" value="FATTY ACID-BINDING PROTEIN TM_1468"/>
    <property type="match status" value="1"/>
</dbReference>
<dbReference type="AlphaFoldDB" id="A0A562JE28"/>
<proteinExistence type="predicted"/>
<dbReference type="Proteomes" id="UP000315343">
    <property type="component" value="Unassembled WGS sequence"/>
</dbReference>
<sequence length="280" mass="31182">MGIRIVIDSTSDVTDEIIEKYNLKMVPLTVNFENKSFLDKVELSSSEFFEKLEKAEKLPTTSQVSPGAFVEAFSEILLEGDQILGIFLASEFSGTYDSARIAKDMIGSDNIRIIDSRSVCLGTFSLILEAIRLVNEKKTIDQIVAELEATKDKVVAIAGLDTLKYLEKGGRLSKGQAVVGSILNIKPVIEIKDGKLAVIEKVRGKNKTIKWIDEWIEKNNYDLSDKTVLLFHARSYDQLKVLRETIEEKYKIKEIIEQEIGPVIGTHAGPGVLGVSFLNK</sequence>
<evidence type="ECO:0000256" key="1">
    <source>
        <dbReference type="ARBA" id="ARBA00023121"/>
    </source>
</evidence>
<evidence type="ECO:0000313" key="2">
    <source>
        <dbReference type="EMBL" id="TWH81399.1"/>
    </source>
</evidence>
<gene>
    <name evidence="2" type="ORF">LY60_01143</name>
</gene>
<organism evidence="2 3">
    <name type="scientific">Sedimentibacter saalensis</name>
    <dbReference type="NCBI Taxonomy" id="130788"/>
    <lineage>
        <taxon>Bacteria</taxon>
        <taxon>Bacillati</taxon>
        <taxon>Bacillota</taxon>
        <taxon>Tissierellia</taxon>
        <taxon>Sedimentibacter</taxon>
    </lineage>
</organism>
<dbReference type="SUPFAM" id="SSF82549">
    <property type="entry name" value="DAK1/DegV-like"/>
    <property type="match status" value="1"/>
</dbReference>
<dbReference type="OrthoDB" id="9780660at2"/>
<dbReference type="Gene3D" id="3.30.1180.10">
    <property type="match status" value="1"/>
</dbReference>
<comment type="caution">
    <text evidence="2">The sequence shown here is derived from an EMBL/GenBank/DDBJ whole genome shotgun (WGS) entry which is preliminary data.</text>
</comment>
<dbReference type="Gene3D" id="3.40.50.10170">
    <property type="match status" value="1"/>
</dbReference>
<protein>
    <submittedName>
        <fullName evidence="2">DegV family protein with EDD domain</fullName>
    </submittedName>
</protein>
<name>A0A562JE28_9FIRM</name>
<keyword evidence="3" id="KW-1185">Reference proteome</keyword>
<dbReference type="InterPro" id="IPR003797">
    <property type="entry name" value="DegV"/>
</dbReference>
<dbReference type="Pfam" id="PF02645">
    <property type="entry name" value="DegV"/>
    <property type="match status" value="1"/>
</dbReference>
<dbReference type="RefSeq" id="WP_145081121.1">
    <property type="nucleotide sequence ID" value="NZ_VLKH01000003.1"/>
</dbReference>
<evidence type="ECO:0000313" key="3">
    <source>
        <dbReference type="Proteomes" id="UP000315343"/>
    </source>
</evidence>
<accession>A0A562JE28</accession>
<dbReference type="InterPro" id="IPR050270">
    <property type="entry name" value="DegV_domain_contain"/>
</dbReference>